<accession>X1NZ42</accession>
<dbReference type="AlphaFoldDB" id="X1NZ42"/>
<sequence length="108" mass="12348">MVPLTTVPLIIPGKSTVNSRELIKHHYVELVPEMVKRGVKRNQFNALYWLLAKDYEGNRGEWDHLKEDFYKLEAFAQPPTKNIDPGLILLGDGTRIITKSAKYPETIA</sequence>
<name>X1NZ42_9ZZZZ</name>
<evidence type="ECO:0000313" key="1">
    <source>
        <dbReference type="EMBL" id="GAI49332.1"/>
    </source>
</evidence>
<organism evidence="1">
    <name type="scientific">marine sediment metagenome</name>
    <dbReference type="NCBI Taxonomy" id="412755"/>
    <lineage>
        <taxon>unclassified sequences</taxon>
        <taxon>metagenomes</taxon>
        <taxon>ecological metagenomes</taxon>
    </lineage>
</organism>
<proteinExistence type="predicted"/>
<dbReference type="EMBL" id="BARV01041288">
    <property type="protein sequence ID" value="GAI49332.1"/>
    <property type="molecule type" value="Genomic_DNA"/>
</dbReference>
<gene>
    <name evidence="1" type="ORF">S06H3_62562</name>
</gene>
<feature type="non-terminal residue" evidence="1">
    <location>
        <position position="108"/>
    </location>
</feature>
<comment type="caution">
    <text evidence="1">The sequence shown here is derived from an EMBL/GenBank/DDBJ whole genome shotgun (WGS) entry which is preliminary data.</text>
</comment>
<protein>
    <submittedName>
        <fullName evidence="1">Uncharacterized protein</fullName>
    </submittedName>
</protein>
<reference evidence="1" key="1">
    <citation type="journal article" date="2014" name="Front. Microbiol.">
        <title>High frequency of phylogenetically diverse reductive dehalogenase-homologous genes in deep subseafloor sedimentary metagenomes.</title>
        <authorList>
            <person name="Kawai M."/>
            <person name="Futagami T."/>
            <person name="Toyoda A."/>
            <person name="Takaki Y."/>
            <person name="Nishi S."/>
            <person name="Hori S."/>
            <person name="Arai W."/>
            <person name="Tsubouchi T."/>
            <person name="Morono Y."/>
            <person name="Uchiyama I."/>
            <person name="Ito T."/>
            <person name="Fujiyama A."/>
            <person name="Inagaki F."/>
            <person name="Takami H."/>
        </authorList>
    </citation>
    <scope>NUCLEOTIDE SEQUENCE</scope>
    <source>
        <strain evidence="1">Expedition CK06-06</strain>
    </source>
</reference>